<dbReference type="STRING" id="177199.A0A420YA20"/>
<proteinExistence type="predicted"/>
<dbReference type="AlphaFoldDB" id="A0A420YA20"/>
<comment type="caution">
    <text evidence="2">The sequence shown here is derived from an EMBL/GenBank/DDBJ whole genome shotgun (WGS) entry which is preliminary data.</text>
</comment>
<feature type="compositionally biased region" description="Polar residues" evidence="1">
    <location>
        <begin position="73"/>
        <end position="82"/>
    </location>
</feature>
<organism evidence="2 3">
    <name type="scientific">Coniochaeta pulveracea</name>
    <dbReference type="NCBI Taxonomy" id="177199"/>
    <lineage>
        <taxon>Eukaryota</taxon>
        <taxon>Fungi</taxon>
        <taxon>Dikarya</taxon>
        <taxon>Ascomycota</taxon>
        <taxon>Pezizomycotina</taxon>
        <taxon>Sordariomycetes</taxon>
        <taxon>Sordariomycetidae</taxon>
        <taxon>Coniochaetales</taxon>
        <taxon>Coniochaetaceae</taxon>
        <taxon>Coniochaeta</taxon>
    </lineage>
</organism>
<dbReference type="Proteomes" id="UP000275385">
    <property type="component" value="Unassembled WGS sequence"/>
</dbReference>
<feature type="compositionally biased region" description="Basic residues" evidence="1">
    <location>
        <begin position="268"/>
        <end position="290"/>
    </location>
</feature>
<evidence type="ECO:0000313" key="2">
    <source>
        <dbReference type="EMBL" id="RKU44731.1"/>
    </source>
</evidence>
<name>A0A420YA20_9PEZI</name>
<sequence length="290" mass="32939">MASRDFSAEIWSLVDSLENGDRLVTYDKFWDHPDFSAPAPSDDDLASADGTTNVTTSTRSTQVGSVFSRKTGHASSEQSMQTPRRGPEGFAQMLQAQGMNDYGVLQPEQAMGLVPTQADDHPLWCELRDLRGCPAEFSIADTDLWIEHHRVHHLGDRFPSRLVCWFCDHVPFVAAHKRDRYSNFVNRMQHIRQHIWDEYKVPDDMRPDYRMITHLRELGLISKDVYDTAMGYSELPAALRLPGGSSSYSGPAEPHASDGSHVHDLRRERRPPRARGHRNHQGPSQHRHGH</sequence>
<feature type="region of interest" description="Disordered" evidence="1">
    <location>
        <begin position="244"/>
        <end position="290"/>
    </location>
</feature>
<feature type="compositionally biased region" description="Basic and acidic residues" evidence="1">
    <location>
        <begin position="255"/>
        <end position="267"/>
    </location>
</feature>
<protein>
    <submittedName>
        <fullName evidence="2">Uncharacterized protein</fullName>
    </submittedName>
</protein>
<evidence type="ECO:0000256" key="1">
    <source>
        <dbReference type="SAM" id="MobiDB-lite"/>
    </source>
</evidence>
<accession>A0A420YA20</accession>
<feature type="region of interest" description="Disordered" evidence="1">
    <location>
        <begin position="36"/>
        <end position="86"/>
    </location>
</feature>
<keyword evidence="3" id="KW-1185">Reference proteome</keyword>
<gene>
    <name evidence="2" type="ORF">DL546_007427</name>
</gene>
<dbReference type="OrthoDB" id="409136at2759"/>
<dbReference type="EMBL" id="QVQW01000028">
    <property type="protein sequence ID" value="RKU44731.1"/>
    <property type="molecule type" value="Genomic_DNA"/>
</dbReference>
<feature type="compositionally biased region" description="Low complexity" evidence="1">
    <location>
        <begin position="47"/>
        <end position="61"/>
    </location>
</feature>
<reference evidence="2 3" key="1">
    <citation type="submission" date="2018-08" db="EMBL/GenBank/DDBJ databases">
        <title>Draft genome of the lignicolous fungus Coniochaeta pulveracea.</title>
        <authorList>
            <person name="Borstlap C.J."/>
            <person name="De Witt R.N."/>
            <person name="Botha A."/>
            <person name="Volschenk H."/>
        </authorList>
    </citation>
    <scope>NUCLEOTIDE SEQUENCE [LARGE SCALE GENOMIC DNA]</scope>
    <source>
        <strain evidence="2 3">CAB683</strain>
    </source>
</reference>
<evidence type="ECO:0000313" key="3">
    <source>
        <dbReference type="Proteomes" id="UP000275385"/>
    </source>
</evidence>